<name>A0AAW4PHA7_9EURY</name>
<reference evidence="5 6" key="1">
    <citation type="submission" date="2021-06" db="EMBL/GenBank/DDBJ databases">
        <title>Halomicroarcula sp. a new haloarchaeum isolated from saline soil.</title>
        <authorList>
            <person name="Duran-Viseras A."/>
            <person name="Sanchez-Porro C."/>
            <person name="Ventosa A."/>
        </authorList>
    </citation>
    <scope>NUCLEOTIDE SEQUENCE [LARGE SCALE GENOMIC DNA]</scope>
    <source>
        <strain evidence="5 6">F27</strain>
    </source>
</reference>
<dbReference type="PROSITE" id="PS51318">
    <property type="entry name" value="TAT"/>
    <property type="match status" value="1"/>
</dbReference>
<dbReference type="RefSeq" id="WP_220581606.1">
    <property type="nucleotide sequence ID" value="NZ_RKLT01000013.1"/>
</dbReference>
<dbReference type="InterPro" id="IPR000914">
    <property type="entry name" value="SBP_5_dom"/>
</dbReference>
<dbReference type="GO" id="GO:1904680">
    <property type="term" value="F:peptide transmembrane transporter activity"/>
    <property type="evidence" value="ECO:0007669"/>
    <property type="project" value="TreeGrafter"/>
</dbReference>
<keyword evidence="3" id="KW-0732">Signal</keyword>
<keyword evidence="2" id="KW-0813">Transport</keyword>
<keyword evidence="6" id="KW-1185">Reference proteome</keyword>
<comment type="similarity">
    <text evidence="1">Belongs to the bacterial solute-binding protein 5 family.</text>
</comment>
<evidence type="ECO:0000256" key="1">
    <source>
        <dbReference type="ARBA" id="ARBA00005695"/>
    </source>
</evidence>
<comment type="caution">
    <text evidence="5">The sequence shown here is derived from an EMBL/GenBank/DDBJ whole genome shotgun (WGS) entry which is preliminary data.</text>
</comment>
<accession>A0AAW4PHA7</accession>
<evidence type="ECO:0000313" key="6">
    <source>
        <dbReference type="Proteomes" id="UP001430455"/>
    </source>
</evidence>
<evidence type="ECO:0000256" key="3">
    <source>
        <dbReference type="ARBA" id="ARBA00022729"/>
    </source>
</evidence>
<dbReference type="InterPro" id="IPR039424">
    <property type="entry name" value="SBP_5"/>
</dbReference>
<evidence type="ECO:0000259" key="4">
    <source>
        <dbReference type="Pfam" id="PF00496"/>
    </source>
</evidence>
<dbReference type="EMBL" id="RKLT01000013">
    <property type="protein sequence ID" value="MBX0297013.1"/>
    <property type="molecule type" value="Genomic_DNA"/>
</dbReference>
<evidence type="ECO:0000256" key="2">
    <source>
        <dbReference type="ARBA" id="ARBA00022448"/>
    </source>
</evidence>
<dbReference type="GO" id="GO:0015833">
    <property type="term" value="P:peptide transport"/>
    <property type="evidence" value="ECO:0007669"/>
    <property type="project" value="TreeGrafter"/>
</dbReference>
<sequence length="615" mass="67786">MNDTFATYSRRSILQSLAIATGGTAAVGMETGVSSAQTRQDITFRVPVAAATDTAQFNPRNEMDRVPAIEAFLYEPLAEYDPEDDEFVPVLADEWDVEDQRLTVTLEDDYEWHSVATASGKTIGGQPVTASDIVRQFQFDEAADAAYWNVISDVSVAREPRRGGGGTVAIDFDGDVNVDVLLFDVLTQHVSHSPTYFENTSPSAAASLSLAADDDGPPVGTGPFKYADQTDEGVVLEPAASHPAADEINWQTYSFESHQSEHAVLDGLAAGRFDGTREAHFPEEYREAAGDSLDNSLQEVTNESSGGWGILLNHEHPHLQNRRFRKAIAHIFSSAEAVESMTASVVESVALQTGLSPAQTRKYLDGELGKFEMYGDEKRAGELLGELGFSRTWEIWNDSRGGSLTLGMIGAPNPTQDTSASQSPSEPAWYYGVRSFERQLNEFFRDQDPDIQDSWFNGTDLAAPVGVVEQFTDVGVHDDIFAFLPARQWGHMAQTHPYHTFRADMLMREASDLGFGPVVSVPPYANPGGPEEEVDIRETLASLQRANEEDEERRLVRELAWIVNETVPYLQGYYRPSVSYLDDEGWSFPDASELDVAYPSTHLPRTGDIQATEQR</sequence>
<dbReference type="AlphaFoldDB" id="A0AAW4PHA7"/>
<dbReference type="Gene3D" id="3.10.105.10">
    <property type="entry name" value="Dipeptide-binding Protein, Domain 3"/>
    <property type="match status" value="1"/>
</dbReference>
<dbReference type="SUPFAM" id="SSF53850">
    <property type="entry name" value="Periplasmic binding protein-like II"/>
    <property type="match status" value="1"/>
</dbReference>
<dbReference type="Pfam" id="PF00496">
    <property type="entry name" value="SBP_bac_5"/>
    <property type="match status" value="1"/>
</dbReference>
<dbReference type="InterPro" id="IPR006311">
    <property type="entry name" value="TAT_signal"/>
</dbReference>
<dbReference type="Proteomes" id="UP001430455">
    <property type="component" value="Unassembled WGS sequence"/>
</dbReference>
<feature type="domain" description="Solute-binding protein family 5" evidence="4">
    <location>
        <begin position="86"/>
        <end position="396"/>
    </location>
</feature>
<dbReference type="PANTHER" id="PTHR30290">
    <property type="entry name" value="PERIPLASMIC BINDING COMPONENT OF ABC TRANSPORTER"/>
    <property type="match status" value="1"/>
</dbReference>
<organism evidence="5 6">
    <name type="scientific">Haloarcula nitratireducens</name>
    <dbReference type="NCBI Taxonomy" id="2487749"/>
    <lineage>
        <taxon>Archaea</taxon>
        <taxon>Methanobacteriati</taxon>
        <taxon>Methanobacteriota</taxon>
        <taxon>Stenosarchaea group</taxon>
        <taxon>Halobacteria</taxon>
        <taxon>Halobacteriales</taxon>
        <taxon>Haloarculaceae</taxon>
        <taxon>Haloarcula</taxon>
    </lineage>
</organism>
<evidence type="ECO:0000313" key="5">
    <source>
        <dbReference type="EMBL" id="MBX0297013.1"/>
    </source>
</evidence>
<dbReference type="Gene3D" id="3.40.190.10">
    <property type="entry name" value="Periplasmic binding protein-like II"/>
    <property type="match status" value="1"/>
</dbReference>
<proteinExistence type="inferred from homology"/>
<gene>
    <name evidence="5" type="ORF">EGH23_19215</name>
</gene>
<dbReference type="PANTHER" id="PTHR30290:SF9">
    <property type="entry name" value="OLIGOPEPTIDE-BINDING PROTEIN APPA"/>
    <property type="match status" value="1"/>
</dbReference>
<protein>
    <recommendedName>
        <fullName evidence="4">Solute-binding protein family 5 domain-containing protein</fullName>
    </recommendedName>
</protein>